<evidence type="ECO:0000313" key="4">
    <source>
        <dbReference type="Proteomes" id="UP001328107"/>
    </source>
</evidence>
<reference evidence="4" key="1">
    <citation type="submission" date="2022-10" db="EMBL/GenBank/DDBJ databases">
        <title>Genome assembly of Pristionchus species.</title>
        <authorList>
            <person name="Yoshida K."/>
            <person name="Sommer R.J."/>
        </authorList>
    </citation>
    <scope>NUCLEOTIDE SEQUENCE [LARGE SCALE GENOMIC DNA]</scope>
    <source>
        <strain evidence="4">RS5460</strain>
    </source>
</reference>
<feature type="domain" description="aECM cysteine-cradle" evidence="2">
    <location>
        <begin position="299"/>
        <end position="348"/>
    </location>
</feature>
<feature type="compositionally biased region" description="Basic residues" evidence="1">
    <location>
        <begin position="72"/>
        <end position="82"/>
    </location>
</feature>
<feature type="region of interest" description="Disordered" evidence="1">
    <location>
        <begin position="163"/>
        <end position="244"/>
    </location>
</feature>
<feature type="compositionally biased region" description="Acidic residues" evidence="1">
    <location>
        <begin position="174"/>
        <end position="189"/>
    </location>
</feature>
<evidence type="ECO:0000256" key="1">
    <source>
        <dbReference type="SAM" id="MobiDB-lite"/>
    </source>
</evidence>
<proteinExistence type="predicted"/>
<dbReference type="PANTHER" id="PTHR37435">
    <property type="entry name" value="PROTEIN CBG14344"/>
    <property type="match status" value="1"/>
</dbReference>
<feature type="compositionally biased region" description="Basic residues" evidence="1">
    <location>
        <begin position="206"/>
        <end position="218"/>
    </location>
</feature>
<evidence type="ECO:0000313" key="3">
    <source>
        <dbReference type="EMBL" id="GMR48353.1"/>
    </source>
</evidence>
<comment type="caution">
    <text evidence="3">The sequence shown here is derived from an EMBL/GenBank/DDBJ whole genome shotgun (WGS) entry which is preliminary data.</text>
</comment>
<gene>
    <name evidence="3" type="ORF">PMAYCL1PPCAC_18548</name>
</gene>
<evidence type="ECO:0000259" key="2">
    <source>
        <dbReference type="Pfam" id="PF23626"/>
    </source>
</evidence>
<name>A0AAN5CPT7_9BILA</name>
<keyword evidence="4" id="KW-1185">Reference proteome</keyword>
<dbReference type="AlphaFoldDB" id="A0AAN5CPT7"/>
<feature type="non-terminal residue" evidence="3">
    <location>
        <position position="1"/>
    </location>
</feature>
<accession>A0AAN5CPT7</accession>
<protein>
    <recommendedName>
        <fullName evidence="2">aECM cysteine-cradle domain-containing protein</fullName>
    </recommendedName>
</protein>
<dbReference type="Proteomes" id="UP001328107">
    <property type="component" value="Unassembled WGS sequence"/>
</dbReference>
<organism evidence="3 4">
    <name type="scientific">Pristionchus mayeri</name>
    <dbReference type="NCBI Taxonomy" id="1317129"/>
    <lineage>
        <taxon>Eukaryota</taxon>
        <taxon>Metazoa</taxon>
        <taxon>Ecdysozoa</taxon>
        <taxon>Nematoda</taxon>
        <taxon>Chromadorea</taxon>
        <taxon>Rhabditida</taxon>
        <taxon>Rhabditina</taxon>
        <taxon>Diplogasteromorpha</taxon>
        <taxon>Diplogasteroidea</taxon>
        <taxon>Neodiplogasteridae</taxon>
        <taxon>Pristionchus</taxon>
    </lineage>
</organism>
<feature type="region of interest" description="Disordered" evidence="1">
    <location>
        <begin position="129"/>
        <end position="148"/>
    </location>
</feature>
<feature type="compositionally biased region" description="Low complexity" evidence="1">
    <location>
        <begin position="219"/>
        <end position="235"/>
    </location>
</feature>
<dbReference type="PANTHER" id="PTHR37435:SF6">
    <property type="entry name" value="TITIN"/>
    <property type="match status" value="1"/>
</dbReference>
<dbReference type="Pfam" id="PF23626">
    <property type="entry name" value="CCD_aECM"/>
    <property type="match status" value="1"/>
</dbReference>
<dbReference type="EMBL" id="BTRK01000004">
    <property type="protein sequence ID" value="GMR48353.1"/>
    <property type="molecule type" value="Genomic_DNA"/>
</dbReference>
<feature type="compositionally biased region" description="Basic and acidic residues" evidence="1">
    <location>
        <begin position="41"/>
        <end position="57"/>
    </location>
</feature>
<dbReference type="InterPro" id="IPR055352">
    <property type="entry name" value="CCD_aECM"/>
</dbReference>
<feature type="compositionally biased region" description="Low complexity" evidence="1">
    <location>
        <begin position="108"/>
        <end position="120"/>
    </location>
</feature>
<feature type="region of interest" description="Disordered" evidence="1">
    <location>
        <begin position="31"/>
        <end position="120"/>
    </location>
</feature>
<sequence>KEKKEKKEERIKKVESNEIDDIKEAVEAVRKEKKEKVQRRFHQEEEKKNEEKEKEIEKEEEEEDENVTTTLKPRRRHHKKKGERVTELAAPKKVSLSSAEEDTDEYSIPHSTPSSSSFRRSLAPALIDVRELNDAPRTNLPSIRHVHHAERLAILRKSLEARARGVKQLSTQDKEEEEEKTEVTSEGEESAPLSDPFPSTTTESAKKKKTRRHRKRKTTVAPSTTTTTTTEAPTTNEEKGEESYELEEEYEEGDLSFEIDDEGDKVVKRKSVKREKLTTTTKKPSTTSTVPVKKLKVLRPHCLNIRSFARQFGMVDVFEFVDEHCSFIENYYPSLTCERREEYLSFCAEVWDSTKL</sequence>